<name>A0A3N0CER2_9ACTN</name>
<protein>
    <recommendedName>
        <fullName evidence="6">MmgE/PrpD family protein</fullName>
    </recommendedName>
</protein>
<reference evidence="4 5" key="1">
    <citation type="submission" date="2018-11" db="EMBL/GenBank/DDBJ databases">
        <authorList>
            <person name="Li F."/>
        </authorList>
    </citation>
    <scope>NUCLEOTIDE SEQUENCE [LARGE SCALE GENOMIC DNA]</scope>
    <source>
        <strain evidence="4 5">Gsoil 097</strain>
    </source>
</reference>
<proteinExistence type="inferred from homology"/>
<dbReference type="AlphaFoldDB" id="A0A3N0CER2"/>
<dbReference type="OrthoDB" id="9797528at2"/>
<gene>
    <name evidence="4" type="ORF">EFK50_08790</name>
</gene>
<dbReference type="Proteomes" id="UP000267128">
    <property type="component" value="Unassembled WGS sequence"/>
</dbReference>
<dbReference type="InterPro" id="IPR036148">
    <property type="entry name" value="MmgE/PrpD_sf"/>
</dbReference>
<dbReference type="GO" id="GO:0016829">
    <property type="term" value="F:lyase activity"/>
    <property type="evidence" value="ECO:0007669"/>
    <property type="project" value="InterPro"/>
</dbReference>
<dbReference type="Gene3D" id="3.30.1330.120">
    <property type="entry name" value="2-methylcitrate dehydratase PrpD"/>
    <property type="match status" value="1"/>
</dbReference>
<evidence type="ECO:0000313" key="4">
    <source>
        <dbReference type="EMBL" id="RNL61918.1"/>
    </source>
</evidence>
<comment type="caution">
    <text evidence="4">The sequence shown here is derived from an EMBL/GenBank/DDBJ whole genome shotgun (WGS) entry which is preliminary data.</text>
</comment>
<sequence length="447" mass="46956">MTIRDVARFASQLTFADLPENTVRRARQGLRDTIGTALAGSATRAAATAAAAFAEDAGPFRTLAPGAPAQTATAAGFRSALAASALDFDDGHYQGGAIHPSSVIVPTILVAASNRPASTEELLVAQVAAYEVAVRLAHLLWPADEATDRWYCTGTAACVGAAAGAAKVRGADEDGIRRAMQTAWAHAPMAALQWPMVKEAIGWSSATALNAVVLGEAGFMAAAVPGQSPDAPAIFPPTPFDEPRAAGDPFVTSLGSVFEIERSYLKPYPACRYTHTAVDVLTELLAGDVAVDQVEAITVRTHRWATFLDYRRPPSLEHAQYSYPFALGTLLAKGRITPAEMTEAALADEAVLGFADRIEVVHDPALDAHLPDHYATRLEVRLVDGTVIDGGPRLDARGDVTRPLTDDELRAKFLLCAEPVLGGSAAALADELDRDGGTAALWALIAG</sequence>
<dbReference type="InterPro" id="IPR045337">
    <property type="entry name" value="MmgE_PrpD_C"/>
</dbReference>
<dbReference type="InterPro" id="IPR045336">
    <property type="entry name" value="MmgE_PrpD_N"/>
</dbReference>
<dbReference type="RefSeq" id="WP_123227212.1">
    <property type="nucleotide sequence ID" value="NZ_RJSE01000007.1"/>
</dbReference>
<dbReference type="EMBL" id="RJSE01000007">
    <property type="protein sequence ID" value="RNL61918.1"/>
    <property type="molecule type" value="Genomic_DNA"/>
</dbReference>
<dbReference type="PANTHER" id="PTHR16943">
    <property type="entry name" value="2-METHYLCITRATE DEHYDRATASE-RELATED"/>
    <property type="match status" value="1"/>
</dbReference>
<dbReference type="Pfam" id="PF19305">
    <property type="entry name" value="MmgE_PrpD_C"/>
    <property type="match status" value="1"/>
</dbReference>
<dbReference type="Gene3D" id="1.10.4100.10">
    <property type="entry name" value="2-methylcitrate dehydratase PrpD"/>
    <property type="match status" value="1"/>
</dbReference>
<dbReference type="InterPro" id="IPR005656">
    <property type="entry name" value="MmgE_PrpD"/>
</dbReference>
<dbReference type="SUPFAM" id="SSF103378">
    <property type="entry name" value="2-methylcitrate dehydratase PrpD"/>
    <property type="match status" value="1"/>
</dbReference>
<feature type="domain" description="MmgE/PrpD N-terminal" evidence="2">
    <location>
        <begin position="5"/>
        <end position="222"/>
    </location>
</feature>
<dbReference type="Pfam" id="PF03972">
    <property type="entry name" value="MmgE_PrpD_N"/>
    <property type="match status" value="1"/>
</dbReference>
<evidence type="ECO:0008006" key="6">
    <source>
        <dbReference type="Google" id="ProtNLM"/>
    </source>
</evidence>
<evidence type="ECO:0000259" key="3">
    <source>
        <dbReference type="Pfam" id="PF19305"/>
    </source>
</evidence>
<dbReference type="InterPro" id="IPR042188">
    <property type="entry name" value="MmgE/PrpD_sf_2"/>
</dbReference>
<dbReference type="InterPro" id="IPR042183">
    <property type="entry name" value="MmgE/PrpD_sf_1"/>
</dbReference>
<evidence type="ECO:0000313" key="5">
    <source>
        <dbReference type="Proteomes" id="UP000267128"/>
    </source>
</evidence>
<evidence type="ECO:0000259" key="2">
    <source>
        <dbReference type="Pfam" id="PF03972"/>
    </source>
</evidence>
<keyword evidence="5" id="KW-1185">Reference proteome</keyword>
<feature type="domain" description="MmgE/PrpD C-terminal" evidence="3">
    <location>
        <begin position="268"/>
        <end position="427"/>
    </location>
</feature>
<organism evidence="4 5">
    <name type="scientific">Nocardioides marmoriginsengisoli</name>
    <dbReference type="NCBI Taxonomy" id="661483"/>
    <lineage>
        <taxon>Bacteria</taxon>
        <taxon>Bacillati</taxon>
        <taxon>Actinomycetota</taxon>
        <taxon>Actinomycetes</taxon>
        <taxon>Propionibacteriales</taxon>
        <taxon>Nocardioidaceae</taxon>
        <taxon>Nocardioides</taxon>
    </lineage>
</organism>
<comment type="similarity">
    <text evidence="1">Belongs to the PrpD family.</text>
</comment>
<dbReference type="PANTHER" id="PTHR16943:SF8">
    <property type="entry name" value="2-METHYLCITRATE DEHYDRATASE"/>
    <property type="match status" value="1"/>
</dbReference>
<accession>A0A3N0CER2</accession>
<evidence type="ECO:0000256" key="1">
    <source>
        <dbReference type="ARBA" id="ARBA00006174"/>
    </source>
</evidence>